<dbReference type="EMBL" id="UINC01193746">
    <property type="protein sequence ID" value="SVE09510.1"/>
    <property type="molecule type" value="Genomic_DNA"/>
</dbReference>
<reference evidence="1" key="1">
    <citation type="submission" date="2018-05" db="EMBL/GenBank/DDBJ databases">
        <authorList>
            <person name="Lanie J.A."/>
            <person name="Ng W.-L."/>
            <person name="Kazmierczak K.M."/>
            <person name="Andrzejewski T.M."/>
            <person name="Davidsen T.M."/>
            <person name="Wayne K.J."/>
            <person name="Tettelin H."/>
            <person name="Glass J.I."/>
            <person name="Rusch D."/>
            <person name="Podicherti R."/>
            <person name="Tsui H.-C.T."/>
            <person name="Winkler M.E."/>
        </authorList>
    </citation>
    <scope>NUCLEOTIDE SEQUENCE</scope>
</reference>
<feature type="non-terminal residue" evidence="1">
    <location>
        <position position="28"/>
    </location>
</feature>
<evidence type="ECO:0000313" key="1">
    <source>
        <dbReference type="EMBL" id="SVE09510.1"/>
    </source>
</evidence>
<proteinExistence type="predicted"/>
<protein>
    <submittedName>
        <fullName evidence="1">Uncharacterized protein</fullName>
    </submittedName>
</protein>
<gene>
    <name evidence="1" type="ORF">METZ01_LOCUS462364</name>
</gene>
<organism evidence="1">
    <name type="scientific">marine metagenome</name>
    <dbReference type="NCBI Taxonomy" id="408172"/>
    <lineage>
        <taxon>unclassified sequences</taxon>
        <taxon>metagenomes</taxon>
        <taxon>ecological metagenomes</taxon>
    </lineage>
</organism>
<sequence length="28" mass="3200">MDTINLAPFNHTIYSRQSFHAVMMTESG</sequence>
<name>A0A383APQ7_9ZZZZ</name>
<dbReference type="AlphaFoldDB" id="A0A383APQ7"/>
<accession>A0A383APQ7</accession>